<accession>A0A8S9IS56</accession>
<organism evidence="1">
    <name type="scientific">Brassica cretica</name>
    <name type="common">Mustard</name>
    <dbReference type="NCBI Taxonomy" id="69181"/>
    <lineage>
        <taxon>Eukaryota</taxon>
        <taxon>Viridiplantae</taxon>
        <taxon>Streptophyta</taxon>
        <taxon>Embryophyta</taxon>
        <taxon>Tracheophyta</taxon>
        <taxon>Spermatophyta</taxon>
        <taxon>Magnoliopsida</taxon>
        <taxon>eudicotyledons</taxon>
        <taxon>Gunneridae</taxon>
        <taxon>Pentapetalae</taxon>
        <taxon>rosids</taxon>
        <taxon>malvids</taxon>
        <taxon>Brassicales</taxon>
        <taxon>Brassicaceae</taxon>
        <taxon>Brassiceae</taxon>
        <taxon>Brassica</taxon>
    </lineage>
</organism>
<comment type="caution">
    <text evidence="1">The sequence shown here is derived from an EMBL/GenBank/DDBJ whole genome shotgun (WGS) entry which is preliminary data.</text>
</comment>
<sequence>MVQPEPHQTVQTGRLGEGVHPNWNRANIFTEQEVMNFTIQRFLNPSICKYPTLEEDSSSIKERPEAKPIIGVKRSLSAFQKAQDQEKWPRKLGVMINSPEPAKPTSSMESLQPIQLGSTQSYLWEPGDHLNQSGGIPEVLSCTRIQEISWFNGESLKPNRSYLWKDWTIFRFDPFQAIPIQPGEPDDVQTKPRHPGDIIHEPEEFYNFIPCTSPHRNKKIPIITKLPYLESLAFKLQQLFFYQGKDEISTFQTIKKIPRKLTYPLKPRHAFTFGIK</sequence>
<dbReference type="AlphaFoldDB" id="A0A8S9IS56"/>
<name>A0A8S9IS56_BRACR</name>
<protein>
    <submittedName>
        <fullName evidence="1">Uncharacterized protein</fullName>
    </submittedName>
</protein>
<dbReference type="EMBL" id="QGKY02001015">
    <property type="protein sequence ID" value="KAF2572830.1"/>
    <property type="molecule type" value="Genomic_DNA"/>
</dbReference>
<evidence type="ECO:0000313" key="1">
    <source>
        <dbReference type="EMBL" id="KAF2572830.1"/>
    </source>
</evidence>
<proteinExistence type="predicted"/>
<reference evidence="1" key="1">
    <citation type="submission" date="2019-12" db="EMBL/GenBank/DDBJ databases">
        <title>Genome sequencing and annotation of Brassica cretica.</title>
        <authorList>
            <person name="Studholme D.J."/>
            <person name="Sarris P.F."/>
        </authorList>
    </citation>
    <scope>NUCLEOTIDE SEQUENCE</scope>
    <source>
        <strain evidence="1">PFS-102/07</strain>
        <tissue evidence="1">Leaf</tissue>
    </source>
</reference>
<gene>
    <name evidence="1" type="ORF">F2Q70_00000273</name>
</gene>